<sequence length="731" mass="85940">MDQISDKIVSDATEQQVDDIVKDEPIDEANDTLNALEAIPDVIEKLDEDNTQYDLHVRLIQLLRRAELYDQLEQARINMHAIYPMSEALWLEWIQDAKKEADTVEGKKKLFQLYDLAQEDYVYYTEYILENFYEDFTDNITTLDESVEDWIDHTRQDLLKAVRASSNHVKQSQEIWKLYSEFELAVLGRFNEDEYQLSRTKKMYLDRLAVLHIDCEDTFNSYSQFVTQYSNTNYEESMLEANKIYAKTKAAAEERDYYELQLTSTGYALDTFYQYIEYELTTKNMFALNHVRSLYERAIIYYCTDPSLWDDYILFLIERARIQAYLETTCKRAVRNCPWSGVLWAHLARAFESGQKSVEQVQNIFDRALASKPILSSIEDLVTVLLAKCDHARRRIDWEDLDEDAVMDLKVAFEESLEYIAEAFPESGDPYYRIEKYYAYISLKRFDDAEKARELWEDVVERQGLNTEAWIQLILFERDQENYERCATLFKQAIQKKIDNPARLIDVWNTIEHEVGTLASFEESLVRINRKTKQLSRQWQSQYTQEKEEKSKEKSKEKKTMDRKKKSQHRIAQKQRAREKKNQSDFKAPIQKALQSQHHQKPVEKEEPVFAADYESTKEDISTEVASKEPNPLKRKLSAENEQEAKKVKSGPKEEQEEAKQDKPKSTAAFMPRPRSARPHTAIRRGKALKLGQRSVNRNDADKLMTESDKKEEPETSKSNDDFRAMLLGKK</sequence>
<protein>
    <submittedName>
        <fullName evidence="8">Squamous cell carcinoma antigen recognized by T-cells 3</fullName>
    </submittedName>
</protein>
<evidence type="ECO:0000256" key="4">
    <source>
        <dbReference type="ARBA" id="ARBA00023187"/>
    </source>
</evidence>
<dbReference type="STRING" id="101091.A0A1C7NFX6"/>
<reference evidence="8 9" key="1">
    <citation type="submission" date="2016-03" db="EMBL/GenBank/DDBJ databases">
        <title>Choanephora cucurbitarum.</title>
        <authorList>
            <person name="Min B."/>
            <person name="Park H."/>
            <person name="Park J.-H."/>
            <person name="Shin H.-D."/>
            <person name="Choi I.-G."/>
        </authorList>
    </citation>
    <scope>NUCLEOTIDE SEQUENCE [LARGE SCALE GENOMIC DNA]</scope>
    <source>
        <strain evidence="8 9">KUS-F28377</strain>
    </source>
</reference>
<dbReference type="AlphaFoldDB" id="A0A1C7NFX6"/>
<evidence type="ECO:0000256" key="2">
    <source>
        <dbReference type="ARBA" id="ARBA00022664"/>
    </source>
</evidence>
<evidence type="ECO:0000259" key="7">
    <source>
        <dbReference type="Pfam" id="PF05843"/>
    </source>
</evidence>
<dbReference type="GO" id="GO:0006397">
    <property type="term" value="P:mRNA processing"/>
    <property type="evidence" value="ECO:0007669"/>
    <property type="project" value="UniProtKB-KW"/>
</dbReference>
<evidence type="ECO:0000256" key="1">
    <source>
        <dbReference type="ARBA" id="ARBA00004123"/>
    </source>
</evidence>
<dbReference type="PANTHER" id="PTHR17204">
    <property type="entry name" value="PRE-MRNA PROCESSING PROTEIN PRP39-RELATED"/>
    <property type="match status" value="1"/>
</dbReference>
<dbReference type="InterPro" id="IPR011990">
    <property type="entry name" value="TPR-like_helical_dom_sf"/>
</dbReference>
<proteinExistence type="predicted"/>
<comment type="subcellular location">
    <subcellularLocation>
        <location evidence="1">Nucleus</location>
    </subcellularLocation>
</comment>
<dbReference type="InterPro" id="IPR008847">
    <property type="entry name" value="Suf"/>
</dbReference>
<comment type="caution">
    <text evidence="8">The sequence shown here is derived from an EMBL/GenBank/DDBJ whole genome shotgun (WGS) entry which is preliminary data.</text>
</comment>
<dbReference type="SMART" id="SM00386">
    <property type="entry name" value="HAT"/>
    <property type="match status" value="6"/>
</dbReference>
<dbReference type="Gene3D" id="1.25.40.10">
    <property type="entry name" value="Tetratricopeptide repeat domain"/>
    <property type="match status" value="2"/>
</dbReference>
<accession>A0A1C7NFX6</accession>
<dbReference type="OrthoDB" id="360390at2759"/>
<dbReference type="PANTHER" id="PTHR17204:SF25">
    <property type="entry name" value="RRM DOMAIN-CONTAINING PROTEIN"/>
    <property type="match status" value="1"/>
</dbReference>
<gene>
    <name evidence="8" type="primary">sart3</name>
    <name evidence="8" type="ORF">A0J61_03911</name>
</gene>
<keyword evidence="9" id="KW-1185">Reference proteome</keyword>
<feature type="compositionally biased region" description="Basic residues" evidence="6">
    <location>
        <begin position="561"/>
        <end position="579"/>
    </location>
</feature>
<evidence type="ECO:0000256" key="5">
    <source>
        <dbReference type="ARBA" id="ARBA00023242"/>
    </source>
</evidence>
<name>A0A1C7NFX6_9FUNG</name>
<feature type="compositionally biased region" description="Basic and acidic residues" evidence="6">
    <location>
        <begin position="697"/>
        <end position="724"/>
    </location>
</feature>
<keyword evidence="3" id="KW-0677">Repeat</keyword>
<keyword evidence="5" id="KW-0539">Nucleus</keyword>
<dbReference type="GO" id="GO:0005634">
    <property type="term" value="C:nucleus"/>
    <property type="evidence" value="ECO:0007669"/>
    <property type="project" value="UniProtKB-SubCell"/>
</dbReference>
<feature type="domain" description="Suppressor of forked" evidence="7">
    <location>
        <begin position="42"/>
        <end position="370"/>
    </location>
</feature>
<dbReference type="EMBL" id="LUGH01000179">
    <property type="protein sequence ID" value="OBZ88051.1"/>
    <property type="molecule type" value="Genomic_DNA"/>
</dbReference>
<dbReference type="Proteomes" id="UP000093000">
    <property type="component" value="Unassembled WGS sequence"/>
</dbReference>
<dbReference type="SUPFAM" id="SSF48452">
    <property type="entry name" value="TPR-like"/>
    <property type="match status" value="1"/>
</dbReference>
<dbReference type="GO" id="GO:0008380">
    <property type="term" value="P:RNA splicing"/>
    <property type="evidence" value="ECO:0007669"/>
    <property type="project" value="UniProtKB-KW"/>
</dbReference>
<evidence type="ECO:0000313" key="8">
    <source>
        <dbReference type="EMBL" id="OBZ88051.1"/>
    </source>
</evidence>
<evidence type="ECO:0000256" key="6">
    <source>
        <dbReference type="SAM" id="MobiDB-lite"/>
    </source>
</evidence>
<feature type="compositionally biased region" description="Basic residues" evidence="6">
    <location>
        <begin position="675"/>
        <end position="688"/>
    </location>
</feature>
<feature type="compositionally biased region" description="Basic and acidic residues" evidence="6">
    <location>
        <begin position="637"/>
        <end position="665"/>
    </location>
</feature>
<dbReference type="InParanoid" id="A0A1C7NFX6"/>
<dbReference type="Pfam" id="PF05843">
    <property type="entry name" value="Suf"/>
    <property type="match status" value="1"/>
</dbReference>
<keyword evidence="4" id="KW-0508">mRNA splicing</keyword>
<keyword evidence="2" id="KW-0507">mRNA processing</keyword>
<feature type="compositionally biased region" description="Basic and acidic residues" evidence="6">
    <location>
        <begin position="545"/>
        <end position="560"/>
    </location>
</feature>
<evidence type="ECO:0000256" key="3">
    <source>
        <dbReference type="ARBA" id="ARBA00022737"/>
    </source>
</evidence>
<evidence type="ECO:0000313" key="9">
    <source>
        <dbReference type="Proteomes" id="UP000093000"/>
    </source>
</evidence>
<feature type="region of interest" description="Disordered" evidence="6">
    <location>
        <begin position="537"/>
        <end position="731"/>
    </location>
</feature>
<dbReference type="InterPro" id="IPR003107">
    <property type="entry name" value="HAT"/>
</dbReference>
<organism evidence="8 9">
    <name type="scientific">Choanephora cucurbitarum</name>
    <dbReference type="NCBI Taxonomy" id="101091"/>
    <lineage>
        <taxon>Eukaryota</taxon>
        <taxon>Fungi</taxon>
        <taxon>Fungi incertae sedis</taxon>
        <taxon>Mucoromycota</taxon>
        <taxon>Mucoromycotina</taxon>
        <taxon>Mucoromycetes</taxon>
        <taxon>Mucorales</taxon>
        <taxon>Mucorineae</taxon>
        <taxon>Choanephoraceae</taxon>
        <taxon>Choanephoroideae</taxon>
        <taxon>Choanephora</taxon>
    </lineage>
</organism>